<keyword evidence="10" id="KW-1185">Reference proteome</keyword>
<dbReference type="Pfam" id="PF00155">
    <property type="entry name" value="Aminotran_1_2"/>
    <property type="match status" value="1"/>
</dbReference>
<dbReference type="InterPro" id="IPR015424">
    <property type="entry name" value="PyrdxlP-dep_Trfase"/>
</dbReference>
<accession>V7BNU9</accession>
<reference evidence="10" key="1">
    <citation type="journal article" date="2014" name="Nat. Genet.">
        <title>A reference genome for common bean and genome-wide analysis of dual domestications.</title>
        <authorList>
            <person name="Schmutz J."/>
            <person name="McClean P.E."/>
            <person name="Mamidi S."/>
            <person name="Wu G.A."/>
            <person name="Cannon S.B."/>
            <person name="Grimwood J."/>
            <person name="Jenkins J."/>
            <person name="Shu S."/>
            <person name="Song Q."/>
            <person name="Chavarro C."/>
            <person name="Torres-Torres M."/>
            <person name="Geffroy V."/>
            <person name="Moghaddam S.M."/>
            <person name="Gao D."/>
            <person name="Abernathy B."/>
            <person name="Barry K."/>
            <person name="Blair M."/>
            <person name="Brick M.A."/>
            <person name="Chovatia M."/>
            <person name="Gepts P."/>
            <person name="Goodstein D.M."/>
            <person name="Gonzales M."/>
            <person name="Hellsten U."/>
            <person name="Hyten D.L."/>
            <person name="Jia G."/>
            <person name="Kelly J.D."/>
            <person name="Kudrna D."/>
            <person name="Lee R."/>
            <person name="Richard M.M."/>
            <person name="Miklas P.N."/>
            <person name="Osorno J.M."/>
            <person name="Rodrigues J."/>
            <person name="Thareau V."/>
            <person name="Urrea C.A."/>
            <person name="Wang M."/>
            <person name="Yu Y."/>
            <person name="Zhang M."/>
            <person name="Wing R.A."/>
            <person name="Cregan P.B."/>
            <person name="Rokhsar D.S."/>
            <person name="Jackson S.A."/>
        </authorList>
    </citation>
    <scope>NUCLEOTIDE SEQUENCE [LARGE SCALE GENOMIC DNA]</scope>
    <source>
        <strain evidence="10">cv. G19833</strain>
    </source>
</reference>
<dbReference type="STRING" id="3885.V7BNU9"/>
<dbReference type="InterPro" id="IPR000796">
    <property type="entry name" value="Asp_trans"/>
</dbReference>
<keyword evidence="3" id="KW-0032">Aminotransferase</keyword>
<name>V7BNU9_PHAVU</name>
<evidence type="ECO:0000313" key="9">
    <source>
        <dbReference type="EMBL" id="ESW18708.1"/>
    </source>
</evidence>
<dbReference type="InterPro" id="IPR004839">
    <property type="entry name" value="Aminotransferase_I/II_large"/>
</dbReference>
<protein>
    <recommendedName>
        <fullName evidence="8">Aminotransferase class I/classII large domain-containing protein</fullName>
    </recommendedName>
</protein>
<keyword evidence="7" id="KW-0472">Membrane</keyword>
<feature type="domain" description="Aminotransferase class I/classII large" evidence="8">
    <location>
        <begin position="170"/>
        <end position="253"/>
    </location>
</feature>
<dbReference type="PANTHER" id="PTHR11879:SF54">
    <property type="entry name" value="ASPARTATE AMINOTRANSFERASE, MITOCHONDRIAL"/>
    <property type="match status" value="1"/>
</dbReference>
<dbReference type="GO" id="GO:0004069">
    <property type="term" value="F:L-aspartate:2-oxoglutarate aminotransferase activity"/>
    <property type="evidence" value="ECO:0007669"/>
    <property type="project" value="TreeGrafter"/>
</dbReference>
<dbReference type="eggNOG" id="KOG1411">
    <property type="taxonomic scope" value="Eukaryota"/>
</dbReference>
<comment type="subunit">
    <text evidence="2">Homodimer.</text>
</comment>
<proteinExistence type="predicted"/>
<dbReference type="Gramene" id="ESW18708">
    <property type="protein sequence ID" value="ESW18708"/>
    <property type="gene ID" value="PHAVU_006G063400g"/>
</dbReference>
<evidence type="ECO:0000256" key="6">
    <source>
        <dbReference type="ARBA" id="ARBA00049185"/>
    </source>
</evidence>
<dbReference type="SUPFAM" id="SSF53383">
    <property type="entry name" value="PLP-dependent transferases"/>
    <property type="match status" value="1"/>
</dbReference>
<comment type="catalytic activity">
    <reaction evidence="6">
        <text>L-aspartate + 2-oxoglutarate = oxaloacetate + L-glutamate</text>
        <dbReference type="Rhea" id="RHEA:21824"/>
        <dbReference type="ChEBI" id="CHEBI:16452"/>
        <dbReference type="ChEBI" id="CHEBI:16810"/>
        <dbReference type="ChEBI" id="CHEBI:29985"/>
        <dbReference type="ChEBI" id="CHEBI:29991"/>
        <dbReference type="EC" id="2.6.1.1"/>
    </reaction>
</comment>
<dbReference type="Gene3D" id="3.40.640.10">
    <property type="entry name" value="Type I PLP-dependent aspartate aminotransferase-like (Major domain)"/>
    <property type="match status" value="1"/>
</dbReference>
<dbReference type="GO" id="GO:0006520">
    <property type="term" value="P:amino acid metabolic process"/>
    <property type="evidence" value="ECO:0007669"/>
    <property type="project" value="InterPro"/>
</dbReference>
<gene>
    <name evidence="9" type="ORF">PHAVU_006G063400g</name>
</gene>
<evidence type="ECO:0000256" key="1">
    <source>
        <dbReference type="ARBA" id="ARBA00001933"/>
    </source>
</evidence>
<dbReference type="Proteomes" id="UP000000226">
    <property type="component" value="Chromosome 6"/>
</dbReference>
<evidence type="ECO:0000256" key="4">
    <source>
        <dbReference type="ARBA" id="ARBA00022679"/>
    </source>
</evidence>
<organism evidence="9 10">
    <name type="scientific">Phaseolus vulgaris</name>
    <name type="common">Kidney bean</name>
    <name type="synonym">French bean</name>
    <dbReference type="NCBI Taxonomy" id="3885"/>
    <lineage>
        <taxon>Eukaryota</taxon>
        <taxon>Viridiplantae</taxon>
        <taxon>Streptophyta</taxon>
        <taxon>Embryophyta</taxon>
        <taxon>Tracheophyta</taxon>
        <taxon>Spermatophyta</taxon>
        <taxon>Magnoliopsida</taxon>
        <taxon>eudicotyledons</taxon>
        <taxon>Gunneridae</taxon>
        <taxon>Pentapetalae</taxon>
        <taxon>rosids</taxon>
        <taxon>fabids</taxon>
        <taxon>Fabales</taxon>
        <taxon>Fabaceae</taxon>
        <taxon>Papilionoideae</taxon>
        <taxon>50 kb inversion clade</taxon>
        <taxon>NPAAA clade</taxon>
        <taxon>indigoferoid/millettioid clade</taxon>
        <taxon>Phaseoleae</taxon>
        <taxon>Phaseolus</taxon>
    </lineage>
</organism>
<dbReference type="GO" id="GO:0030170">
    <property type="term" value="F:pyridoxal phosphate binding"/>
    <property type="evidence" value="ECO:0007669"/>
    <property type="project" value="InterPro"/>
</dbReference>
<dbReference type="OrthoDB" id="1423242at2759"/>
<dbReference type="InterPro" id="IPR015421">
    <property type="entry name" value="PyrdxlP-dep_Trfase_major"/>
</dbReference>
<dbReference type="GO" id="GO:0005739">
    <property type="term" value="C:mitochondrion"/>
    <property type="evidence" value="ECO:0007669"/>
    <property type="project" value="TreeGrafter"/>
</dbReference>
<evidence type="ECO:0000256" key="7">
    <source>
        <dbReference type="SAM" id="Phobius"/>
    </source>
</evidence>
<evidence type="ECO:0000259" key="8">
    <source>
        <dbReference type="Pfam" id="PF00155"/>
    </source>
</evidence>
<keyword evidence="5" id="KW-0663">Pyridoxal phosphate</keyword>
<keyword evidence="7" id="KW-0812">Transmembrane</keyword>
<evidence type="ECO:0000256" key="5">
    <source>
        <dbReference type="ARBA" id="ARBA00022898"/>
    </source>
</evidence>
<evidence type="ECO:0000256" key="3">
    <source>
        <dbReference type="ARBA" id="ARBA00022576"/>
    </source>
</evidence>
<dbReference type="EMBL" id="CM002293">
    <property type="protein sequence ID" value="ESW18708.1"/>
    <property type="molecule type" value="Genomic_DNA"/>
</dbReference>
<dbReference type="PANTHER" id="PTHR11879">
    <property type="entry name" value="ASPARTATE AMINOTRANSFERASE"/>
    <property type="match status" value="1"/>
</dbReference>
<keyword evidence="7" id="KW-1133">Transmembrane helix</keyword>
<comment type="cofactor">
    <cofactor evidence="1">
        <name>pyridoxal 5'-phosphate</name>
        <dbReference type="ChEBI" id="CHEBI:597326"/>
    </cofactor>
</comment>
<feature type="transmembrane region" description="Helical" evidence="7">
    <location>
        <begin position="84"/>
        <end position="102"/>
    </location>
</feature>
<sequence>MKSNKAYLALMAFQLSCIGIKYEASNTNPFHQSTLFLLLTAMFSHVLASVADINKPITTITFHFSGILVCQTLLWILIPQLLWFSVINFLLLLLVKFLYFDFLTQLILLSFNCITQLLPGSPPNIVEMPNTEPQQPQESQLLYVFGDWKQSHDIYSFKAFSLSPQTLLNPSEDQWRESSSQIKVKGHFPCFDMAYEGFTSGNPERGAKAIRVFVEDGHLIELDAVMQKNMGLDGQRVECLSVLCEDEKQALAVHRQLPAH</sequence>
<dbReference type="AlphaFoldDB" id="V7BNU9"/>
<evidence type="ECO:0000313" key="10">
    <source>
        <dbReference type="Proteomes" id="UP000000226"/>
    </source>
</evidence>
<keyword evidence="4" id="KW-0808">Transferase</keyword>
<evidence type="ECO:0000256" key="2">
    <source>
        <dbReference type="ARBA" id="ARBA00011738"/>
    </source>
</evidence>